<evidence type="ECO:0000259" key="6">
    <source>
        <dbReference type="PROSITE" id="PS50893"/>
    </source>
</evidence>
<evidence type="ECO:0000256" key="4">
    <source>
        <dbReference type="ARBA" id="ARBA00022840"/>
    </source>
</evidence>
<dbReference type="InterPro" id="IPR003593">
    <property type="entry name" value="AAA+_ATPase"/>
</dbReference>
<dbReference type="PANTHER" id="PTHR46743">
    <property type="entry name" value="TEICHOIC ACIDS EXPORT ATP-BINDING PROTEIN TAGH"/>
    <property type="match status" value="1"/>
</dbReference>
<dbReference type="RefSeq" id="WP_169281521.1">
    <property type="nucleotide sequence ID" value="NZ_CP051680.1"/>
</dbReference>
<protein>
    <submittedName>
        <fullName evidence="7">ABC transporter ATP-binding protein</fullName>
    </submittedName>
</protein>
<keyword evidence="5" id="KW-1278">Translocase</keyword>
<dbReference type="InterPro" id="IPR017871">
    <property type="entry name" value="ABC_transporter-like_CS"/>
</dbReference>
<accession>A0A7Z2VL30</accession>
<dbReference type="InterPro" id="IPR050683">
    <property type="entry name" value="Bact_Polysacc_Export_ATP-bd"/>
</dbReference>
<dbReference type="SUPFAM" id="SSF52540">
    <property type="entry name" value="P-loop containing nucleoside triphosphate hydrolases"/>
    <property type="match status" value="1"/>
</dbReference>
<dbReference type="EMBL" id="CP051680">
    <property type="protein sequence ID" value="QJD85256.1"/>
    <property type="molecule type" value="Genomic_DNA"/>
</dbReference>
<proteinExistence type="inferred from homology"/>
<feature type="domain" description="ABC transporter" evidence="6">
    <location>
        <begin position="23"/>
        <end position="248"/>
    </location>
</feature>
<evidence type="ECO:0000256" key="3">
    <source>
        <dbReference type="ARBA" id="ARBA00022741"/>
    </source>
</evidence>
<evidence type="ECO:0000256" key="1">
    <source>
        <dbReference type="ARBA" id="ARBA00005417"/>
    </source>
</evidence>
<reference evidence="7 8" key="1">
    <citation type="submission" date="2020-04" db="EMBL/GenBank/DDBJ databases">
        <title>Genome sequencing of novel species.</title>
        <authorList>
            <person name="Heo J."/>
            <person name="Kim S.-J."/>
            <person name="Kim J.-S."/>
            <person name="Hong S.-B."/>
            <person name="Kwon S.-W."/>
        </authorList>
    </citation>
    <scope>NUCLEOTIDE SEQUENCE [LARGE SCALE GENOMIC DNA]</scope>
    <source>
        <strain evidence="7 8">MFER-1</strain>
    </source>
</reference>
<dbReference type="CDD" id="cd03220">
    <property type="entry name" value="ABC_KpsT_Wzt"/>
    <property type="match status" value="1"/>
</dbReference>
<dbReference type="Gene3D" id="3.40.50.300">
    <property type="entry name" value="P-loop containing nucleotide triphosphate hydrolases"/>
    <property type="match status" value="1"/>
</dbReference>
<evidence type="ECO:0000313" key="8">
    <source>
        <dbReference type="Proteomes" id="UP000502248"/>
    </source>
</evidence>
<dbReference type="InterPro" id="IPR003439">
    <property type="entry name" value="ABC_transporter-like_ATP-bd"/>
</dbReference>
<keyword evidence="4 7" id="KW-0067">ATP-binding</keyword>
<dbReference type="GO" id="GO:0140359">
    <property type="term" value="F:ABC-type transporter activity"/>
    <property type="evidence" value="ECO:0007669"/>
    <property type="project" value="InterPro"/>
</dbReference>
<comment type="similarity">
    <text evidence="1">Belongs to the ABC transporter superfamily.</text>
</comment>
<dbReference type="SMART" id="SM00382">
    <property type="entry name" value="AAA"/>
    <property type="match status" value="1"/>
</dbReference>
<evidence type="ECO:0000313" key="7">
    <source>
        <dbReference type="EMBL" id="QJD85256.1"/>
    </source>
</evidence>
<name>A0A7Z2VL30_9BACL</name>
<keyword evidence="3" id="KW-0547">Nucleotide-binding</keyword>
<sequence length="248" mass="27677">MASITLENAGIDFPIGLMDSGSLRSWIVSRFNSEKHKQSKLTFEALSPINASFQDGERIGLIGSNGAGKTTFLKMLAGVYLPTRGNIYTEGKTSTLFDLYLGMDDEATGYENIRIASSVLGFKQSEISHVVKDVEQFTELGEALYRPLRTYSAGMRVRLAFCIATSIDTDIMLIDEIIGVGDNHFLDKAKQRMLNKVGQTKMLFLASHAYFVLRDFCHKGLVFSKGKIVYEGNIDDAIDYYDRNKHVL</sequence>
<evidence type="ECO:0000256" key="5">
    <source>
        <dbReference type="ARBA" id="ARBA00022967"/>
    </source>
</evidence>
<dbReference type="PROSITE" id="PS50893">
    <property type="entry name" value="ABC_TRANSPORTER_2"/>
    <property type="match status" value="1"/>
</dbReference>
<keyword evidence="2" id="KW-0813">Transport</keyword>
<dbReference type="GO" id="GO:0016887">
    <property type="term" value="F:ATP hydrolysis activity"/>
    <property type="evidence" value="ECO:0007669"/>
    <property type="project" value="InterPro"/>
</dbReference>
<dbReference type="PANTHER" id="PTHR46743:SF2">
    <property type="entry name" value="TEICHOIC ACIDS EXPORT ATP-BINDING PROTEIN TAGH"/>
    <property type="match status" value="1"/>
</dbReference>
<dbReference type="AlphaFoldDB" id="A0A7Z2VL30"/>
<evidence type="ECO:0000256" key="2">
    <source>
        <dbReference type="ARBA" id="ARBA00022448"/>
    </source>
</evidence>
<dbReference type="GO" id="GO:0016020">
    <property type="term" value="C:membrane"/>
    <property type="evidence" value="ECO:0007669"/>
    <property type="project" value="InterPro"/>
</dbReference>
<organism evidence="7 8">
    <name type="scientific">Cohnella herbarum</name>
    <dbReference type="NCBI Taxonomy" id="2728023"/>
    <lineage>
        <taxon>Bacteria</taxon>
        <taxon>Bacillati</taxon>
        <taxon>Bacillota</taxon>
        <taxon>Bacilli</taxon>
        <taxon>Bacillales</taxon>
        <taxon>Paenibacillaceae</taxon>
        <taxon>Cohnella</taxon>
    </lineage>
</organism>
<dbReference type="GO" id="GO:0005524">
    <property type="term" value="F:ATP binding"/>
    <property type="evidence" value="ECO:0007669"/>
    <property type="project" value="UniProtKB-KW"/>
</dbReference>
<dbReference type="InterPro" id="IPR027417">
    <property type="entry name" value="P-loop_NTPase"/>
</dbReference>
<gene>
    <name evidence="7" type="ORF">HH215_20140</name>
</gene>
<dbReference type="InterPro" id="IPR015860">
    <property type="entry name" value="ABC_transpr_TagH-like"/>
</dbReference>
<dbReference type="Pfam" id="PF00005">
    <property type="entry name" value="ABC_tran"/>
    <property type="match status" value="1"/>
</dbReference>
<keyword evidence="8" id="KW-1185">Reference proteome</keyword>
<dbReference type="KEGG" id="cheb:HH215_20140"/>
<dbReference type="PROSITE" id="PS00211">
    <property type="entry name" value="ABC_TRANSPORTER_1"/>
    <property type="match status" value="1"/>
</dbReference>
<dbReference type="Proteomes" id="UP000502248">
    <property type="component" value="Chromosome"/>
</dbReference>